<sequence>MTDTEIITLSDDEDQEVQMVGVLPKNDVNQDYESTSATVLIQGGQQLNINDILPRSILETSQQVNHLRPSTSKIVKRVQRIPPPLPQNTRINRFRNNVDLGVRFQPLKRPVPLDRISSTYQFEAYEGSQPKRRSIRCLEAKRTKSGKFVCTYDRYTCHKVVKGSVEFINHCWQHVLTDSRRKSNEFVKSKGRTEVELRYANGNKKVDPPPDSFLKQLTTCQYCFASFKTVYLKQQHILSCHLNAHKPNSTCCNICERDFRSSSQLEVHLRTDHIVNDAPYQCKQCSYRTSIRLFFFDHYAEKHTEDGLVCPFCCRHYPFRPNQREREIMFTDDFVQHIKAHTHTDQYRCSSCALTFFDLTNLSRHRTHDHSPLGNHHVITQKKVTENQGKPLLPKKIEIQFLEKNYFKTLEGRRVEDEVACGSQMERLGCDNAIFGSKMYFCTCGDFQTHNGNRAASHFHRCGKTIKTGIREIQHKNMKIDESREVERKRSKMEIDDDYKEVEIIIDKTEIPPVSDYGLLKLQFPNGKLNELVEKLYKAYRNDS</sequence>
<name>A0A9P1MSR5_9PELO</name>
<dbReference type="PROSITE" id="PS00028">
    <property type="entry name" value="ZINC_FINGER_C2H2_1"/>
    <property type="match status" value="2"/>
</dbReference>
<dbReference type="Gene3D" id="3.30.160.60">
    <property type="entry name" value="Classic Zinc Finger"/>
    <property type="match status" value="1"/>
</dbReference>
<keyword evidence="9" id="KW-1185">Reference proteome</keyword>
<keyword evidence="1" id="KW-0479">Metal-binding</keyword>
<dbReference type="InterPro" id="IPR013087">
    <property type="entry name" value="Znf_C2H2_type"/>
</dbReference>
<dbReference type="InterPro" id="IPR050527">
    <property type="entry name" value="Snail/Krueppel_Znf"/>
</dbReference>
<protein>
    <recommendedName>
        <fullName evidence="7">C2H2-type domain-containing protein</fullName>
    </recommendedName>
</protein>
<evidence type="ECO:0000259" key="7">
    <source>
        <dbReference type="PROSITE" id="PS50157"/>
    </source>
</evidence>
<comment type="caution">
    <text evidence="8">The sequence shown here is derived from an EMBL/GenBank/DDBJ whole genome shotgun (WGS) entry which is preliminary data.</text>
</comment>
<keyword evidence="3 6" id="KW-0863">Zinc-finger</keyword>
<evidence type="ECO:0000256" key="1">
    <source>
        <dbReference type="ARBA" id="ARBA00022723"/>
    </source>
</evidence>
<dbReference type="PANTHER" id="PTHR24388:SF90">
    <property type="entry name" value="C2H2-TYPE DOMAIN-CONTAINING PROTEIN"/>
    <property type="match status" value="1"/>
</dbReference>
<dbReference type="EMBL" id="CANHGI010000001">
    <property type="protein sequence ID" value="CAI5438547.1"/>
    <property type="molecule type" value="Genomic_DNA"/>
</dbReference>
<reference evidence="8" key="1">
    <citation type="submission" date="2022-11" db="EMBL/GenBank/DDBJ databases">
        <authorList>
            <person name="Kikuchi T."/>
        </authorList>
    </citation>
    <scope>NUCLEOTIDE SEQUENCE</scope>
    <source>
        <strain evidence="8">PS1010</strain>
    </source>
</reference>
<keyword evidence="5" id="KW-0539">Nucleus</keyword>
<feature type="domain" description="C2H2-type" evidence="7">
    <location>
        <begin position="347"/>
        <end position="371"/>
    </location>
</feature>
<dbReference type="GO" id="GO:0000981">
    <property type="term" value="F:DNA-binding transcription factor activity, RNA polymerase II-specific"/>
    <property type="evidence" value="ECO:0007669"/>
    <property type="project" value="TreeGrafter"/>
</dbReference>
<evidence type="ECO:0000256" key="4">
    <source>
        <dbReference type="ARBA" id="ARBA00022833"/>
    </source>
</evidence>
<dbReference type="PANTHER" id="PTHR24388">
    <property type="entry name" value="ZINC FINGER PROTEIN"/>
    <property type="match status" value="1"/>
</dbReference>
<accession>A0A9P1MSR5</accession>
<keyword evidence="4" id="KW-0862">Zinc</keyword>
<dbReference type="GO" id="GO:0008270">
    <property type="term" value="F:zinc ion binding"/>
    <property type="evidence" value="ECO:0007669"/>
    <property type="project" value="UniProtKB-KW"/>
</dbReference>
<dbReference type="PROSITE" id="PS50157">
    <property type="entry name" value="ZINC_FINGER_C2H2_2"/>
    <property type="match status" value="2"/>
</dbReference>
<dbReference type="SMART" id="SM00355">
    <property type="entry name" value="ZnF_C2H2"/>
    <property type="match status" value="4"/>
</dbReference>
<dbReference type="Proteomes" id="UP001152747">
    <property type="component" value="Unassembled WGS sequence"/>
</dbReference>
<evidence type="ECO:0000313" key="9">
    <source>
        <dbReference type="Proteomes" id="UP001152747"/>
    </source>
</evidence>
<gene>
    <name evidence="8" type="ORF">CAMP_LOCUS1184</name>
</gene>
<keyword evidence="2" id="KW-0677">Repeat</keyword>
<evidence type="ECO:0000256" key="2">
    <source>
        <dbReference type="ARBA" id="ARBA00022737"/>
    </source>
</evidence>
<evidence type="ECO:0000256" key="5">
    <source>
        <dbReference type="ARBA" id="ARBA00023242"/>
    </source>
</evidence>
<evidence type="ECO:0000256" key="3">
    <source>
        <dbReference type="ARBA" id="ARBA00022771"/>
    </source>
</evidence>
<feature type="domain" description="C2H2-type" evidence="7">
    <location>
        <begin position="250"/>
        <end position="278"/>
    </location>
</feature>
<dbReference type="GO" id="GO:0000978">
    <property type="term" value="F:RNA polymerase II cis-regulatory region sequence-specific DNA binding"/>
    <property type="evidence" value="ECO:0007669"/>
    <property type="project" value="TreeGrafter"/>
</dbReference>
<proteinExistence type="predicted"/>
<dbReference type="OrthoDB" id="5876240at2759"/>
<evidence type="ECO:0000256" key="6">
    <source>
        <dbReference type="PROSITE-ProRule" id="PRU00042"/>
    </source>
</evidence>
<organism evidence="8 9">
    <name type="scientific">Caenorhabditis angaria</name>
    <dbReference type="NCBI Taxonomy" id="860376"/>
    <lineage>
        <taxon>Eukaryota</taxon>
        <taxon>Metazoa</taxon>
        <taxon>Ecdysozoa</taxon>
        <taxon>Nematoda</taxon>
        <taxon>Chromadorea</taxon>
        <taxon>Rhabditida</taxon>
        <taxon>Rhabditina</taxon>
        <taxon>Rhabditomorpha</taxon>
        <taxon>Rhabditoidea</taxon>
        <taxon>Rhabditidae</taxon>
        <taxon>Peloderinae</taxon>
        <taxon>Caenorhabditis</taxon>
    </lineage>
</organism>
<evidence type="ECO:0000313" key="8">
    <source>
        <dbReference type="EMBL" id="CAI5438547.1"/>
    </source>
</evidence>
<dbReference type="AlphaFoldDB" id="A0A9P1MSR5"/>